<dbReference type="Proteomes" id="UP000320841">
    <property type="component" value="Segment"/>
</dbReference>
<gene>
    <name evidence="2" type="primary">21</name>
    <name evidence="2" type="ORF">SEA_SLEEPYHEAD_21</name>
</gene>
<keyword evidence="1" id="KW-0472">Membrane</keyword>
<dbReference type="InterPro" id="IPR020109">
    <property type="entry name" value="Holin_r1t"/>
</dbReference>
<dbReference type="KEGG" id="vg:55618653"/>
<evidence type="ECO:0000313" key="2">
    <source>
        <dbReference type="EMBL" id="QDM56036.1"/>
    </source>
</evidence>
<proteinExistence type="predicted"/>
<keyword evidence="1" id="KW-1133">Transmembrane helix</keyword>
<evidence type="ECO:0000256" key="1">
    <source>
        <dbReference type="SAM" id="Phobius"/>
    </source>
</evidence>
<dbReference type="EMBL" id="MK967380">
    <property type="protein sequence ID" value="QDM56036.1"/>
    <property type="molecule type" value="Genomic_DNA"/>
</dbReference>
<reference evidence="2 3" key="1">
    <citation type="submission" date="2019-05" db="EMBL/GenBank/DDBJ databases">
        <authorList>
            <person name="Andrick R."/>
            <person name="Dugal D."/>
            <person name="Kinney M."/>
            <person name="Taplin D."/>
            <person name="Molloy S.D."/>
            <person name="Garlena R.A."/>
            <person name="Russell D.A."/>
            <person name="Pope W.H."/>
            <person name="Jacobs-Sera D."/>
            <person name="Hatfull G.F."/>
        </authorList>
    </citation>
    <scope>NUCLEOTIDE SEQUENCE [LARGE SCALE GENOMIC DNA]</scope>
</reference>
<dbReference type="RefSeq" id="YP_009848235.1">
    <property type="nucleotide sequence ID" value="NC_048782.1"/>
</dbReference>
<feature type="transmembrane region" description="Helical" evidence="1">
    <location>
        <begin position="63"/>
        <end position="88"/>
    </location>
</feature>
<sequence>MAEDDNTLTVGVQLVGTNTIDSRAFWLDLLDRSGKTFMQTLLIFVGAGATIVSVSWTTALSSAALATLVSFLIALSTSTALTSGNFVIDLADRVGRTFVSALVGAIPATGTLADVNWRDALTLAATAALFSVLTSLATGNFGSTKGLPSLAPIRPELLAVESVSADSESELSADDVAFGTGKHRKRN</sequence>
<feature type="transmembrane region" description="Helical" evidence="1">
    <location>
        <begin position="36"/>
        <end position="56"/>
    </location>
</feature>
<dbReference type="GeneID" id="55618653"/>
<name>A0A515MH86_9CAUD</name>
<keyword evidence="3" id="KW-1185">Reference proteome</keyword>
<organism evidence="2 3">
    <name type="scientific">Rhodococcus phage Sleepyhead</name>
    <dbReference type="NCBI Taxonomy" id="2591131"/>
    <lineage>
        <taxon>Viruses</taxon>
        <taxon>Duplodnaviria</taxon>
        <taxon>Heunggongvirae</taxon>
        <taxon>Uroviricota</taxon>
        <taxon>Caudoviricetes</taxon>
        <taxon>Sleepyheadvirus</taxon>
        <taxon>Sleepyheadvirus sleepyhead</taxon>
    </lineage>
</organism>
<protein>
    <submittedName>
        <fullName evidence="2">Holin</fullName>
    </submittedName>
</protein>
<keyword evidence="1" id="KW-0812">Transmembrane</keyword>
<accession>A0A515MH86</accession>
<dbReference type="Pfam" id="PF16945">
    <property type="entry name" value="Phage_r1t_holin"/>
    <property type="match status" value="2"/>
</dbReference>
<evidence type="ECO:0000313" key="3">
    <source>
        <dbReference type="Proteomes" id="UP000320841"/>
    </source>
</evidence>